<dbReference type="InterPro" id="IPR043129">
    <property type="entry name" value="ATPase_NBD"/>
</dbReference>
<dbReference type="InterPro" id="IPR018709">
    <property type="entry name" value="CoA_activase_DUF2229"/>
</dbReference>
<dbReference type="Pfam" id="PF01869">
    <property type="entry name" value="BcrAD_BadFG"/>
    <property type="match status" value="2"/>
</dbReference>
<sequence length="1421" mass="159330">MISTKKSVDNGDRQWSLGLDVGSVTVKVVLLDPDDQVRFKRYEKHHSKPVETLYRSFLHLNEALKKELSSFRAAVTGSGQKLISNRLSIPSVNEIVAQATATAHFYPGVRSVIEIGGQDSKHILLSGSETNAKDVRIISQKMNDICAAGTGAFVEQQAERMQLSLDTFAKLAIGSNHPAFIAGRCAVFSKSDIVHLMQEGVPKGDIAAGICNAVVRNYVAQFIKGQHVEKPVIFQGGLAANQGVVKSFRESLGLSDEDFIIAEHYEVMGAIGAALWSQVNDGTGHNLVTFMKELEKYIHIETKAPAVQRHFPRLIPDIQRRTVIPPGRHDWTGNLYLGIDIGSTSTCVAVINENLELVEKVYALNREGPIQSVKNALNQLQEKRGNQKAIRFSGVGVTGSGRSLVSRFIGADVVRDEISAQVKAAIQMYREVDTVIEIGGQDSKFIRIHQGRVVEFEMNKVCAAGTGYFLQEQADRLNYPVSELSKAAFESLHPCDLGSRCTVFMESDLVNFQQMGVNTPDLIGGLSYAIVKNYLEKVVVGKPIGDHILFLGGVALNASVVSAFQNILGKKLMVPEHHEVSAAYGMALFAKEWARSLKNDETSSFYGINTIAQDYHQTFFQCHDCSNRCRIGHVTLDGGQKSFNYGGSCGKYERKATNKHRLPNLMQRRQELLLSYHRPTQDGRDRIGIPRAQLFYDLFPLYCTFLQELGFDVVITEETNTKIAHRGAETSTIDNCYSCKVVYGHVAELQALGVTKVFFPSVIEFERRVQDLERNHSCPFIQGMPGLIKDHFTTLEFYTPCFYRDREDVDWQSELVSLGLKLGKDLPRVKEAVQKAAEAQSDFRRNCEEIGKNLLQQVSMEQKAAVILGKVYNVCDPFLNMGLADKLSEFDVISLPYDCLPLSEQQLPSNYMDMIWSCGQDLLRAAKIITQSKDLFPVLVTNFGCGPDSFIIKYLEELFCEKSFLVLEVDEHTSDVGYLTRIEAFMNNIQFEKTSSFERLTSKFQPFIPSPELKKFDRLLYVPWGFDSYRAIAAAFASIGIRTKMLPVHDEQTEKYGRAHSSGKECLPYIMHVGDAVRMTEDPEFDPATSALMMPAGDLACRVSAFSTAIKFVLRDLGYPDLPVIAPRISVDKDEVLSVFGIKFARNVFRGIMSIELLGQKVTEIRPYEIHPGDTDTLYQESLDKICDAIVKGDLLEVLADCIAAFEKIQVNREQNRPIVGLVGDDYTRGNSFANDNIIKQLESLGAEVRTVPIWGTYLEFQMGMKPRKTLRRKNYLEFFGDTLKSYVGHRDMKKIIQLFEGRLQCIPDDTVIQMIERSSKYVDERSEPLVIMAFSHVLRLLEHGVAGIVNLLGFQCMIHNLVAGLLGSVYKDHDNLPNVTLSYDFLEKGHLTNRIEAFMYQVQQYHRGNHTHVRRVPDGL</sequence>
<organism evidence="7 8">
    <name type="scientific">Heliomicrobium undosum</name>
    <dbReference type="NCBI Taxonomy" id="121734"/>
    <lineage>
        <taxon>Bacteria</taxon>
        <taxon>Bacillati</taxon>
        <taxon>Bacillota</taxon>
        <taxon>Clostridia</taxon>
        <taxon>Eubacteriales</taxon>
        <taxon>Heliobacteriaceae</taxon>
        <taxon>Heliomicrobium</taxon>
    </lineage>
</organism>
<evidence type="ECO:0000256" key="4">
    <source>
        <dbReference type="ARBA" id="ARBA00023014"/>
    </source>
</evidence>
<comment type="caution">
    <text evidence="7">The sequence shown here is derived from an EMBL/GenBank/DDBJ whole genome shotgun (WGS) entry which is preliminary data.</text>
</comment>
<dbReference type="NCBIfam" id="TIGR00241">
    <property type="entry name" value="CoA_E_activ"/>
    <property type="match status" value="2"/>
</dbReference>
<dbReference type="CDD" id="cd24035">
    <property type="entry name" value="ASKHA_NBD_O66634-like_rpt2"/>
    <property type="match status" value="1"/>
</dbReference>
<dbReference type="Proteomes" id="UP000463470">
    <property type="component" value="Unassembled WGS sequence"/>
</dbReference>
<dbReference type="OrthoDB" id="9802715at2"/>
<proteinExistence type="predicted"/>
<dbReference type="PANTHER" id="PTHR32329:SF7">
    <property type="entry name" value="ACTIVATOR OF 2-HYDROXYACYL-COA-HYDRATASE"/>
    <property type="match status" value="1"/>
</dbReference>
<keyword evidence="2" id="KW-0479">Metal-binding</keyword>
<dbReference type="GO" id="GO:0046872">
    <property type="term" value="F:metal ion binding"/>
    <property type="evidence" value="ECO:0007669"/>
    <property type="project" value="UniProtKB-KW"/>
</dbReference>
<dbReference type="InterPro" id="IPR002731">
    <property type="entry name" value="ATPase_BadF"/>
</dbReference>
<evidence type="ECO:0000256" key="1">
    <source>
        <dbReference type="ARBA" id="ARBA00001966"/>
    </source>
</evidence>
<keyword evidence="4" id="KW-0411">Iron-sulfur</keyword>
<feature type="domain" description="ATPase BadF/BadG/BcrA/BcrD type" evidence="5">
    <location>
        <begin position="337"/>
        <end position="590"/>
    </location>
</feature>
<feature type="domain" description="ATPase BadF/BadG/BcrA/BcrD type" evidence="5">
    <location>
        <begin position="17"/>
        <end position="276"/>
    </location>
</feature>
<dbReference type="Pfam" id="PF09989">
    <property type="entry name" value="DUF2229"/>
    <property type="match status" value="1"/>
</dbReference>
<evidence type="ECO:0000256" key="3">
    <source>
        <dbReference type="ARBA" id="ARBA00023004"/>
    </source>
</evidence>
<dbReference type="CDD" id="cd24034">
    <property type="entry name" value="ASKHA_NBD_O66634-like_rpt1"/>
    <property type="match status" value="1"/>
</dbReference>
<comment type="cofactor">
    <cofactor evidence="1">
        <name>[4Fe-4S] cluster</name>
        <dbReference type="ChEBI" id="CHEBI:49883"/>
    </cofactor>
</comment>
<dbReference type="RefSeq" id="WP_161258424.1">
    <property type="nucleotide sequence ID" value="NZ_WXEY01000008.1"/>
</dbReference>
<accession>A0A845L8E9</accession>
<evidence type="ECO:0000313" key="8">
    <source>
        <dbReference type="Proteomes" id="UP000463470"/>
    </source>
</evidence>
<keyword evidence="3" id="KW-0408">Iron</keyword>
<gene>
    <name evidence="7" type="ORF">GTO91_09805</name>
</gene>
<dbReference type="EMBL" id="WXEY01000008">
    <property type="protein sequence ID" value="MZP29998.1"/>
    <property type="molecule type" value="Genomic_DNA"/>
</dbReference>
<feature type="domain" description="DUF2229" evidence="6">
    <location>
        <begin position="686"/>
        <end position="899"/>
    </location>
</feature>
<protein>
    <recommendedName>
        <fullName evidence="9">CoA activase</fullName>
    </recommendedName>
</protein>
<dbReference type="SUPFAM" id="SSF53067">
    <property type="entry name" value="Actin-like ATPase domain"/>
    <property type="match status" value="2"/>
</dbReference>
<evidence type="ECO:0000259" key="5">
    <source>
        <dbReference type="Pfam" id="PF01869"/>
    </source>
</evidence>
<keyword evidence="8" id="KW-1185">Reference proteome</keyword>
<evidence type="ECO:0000259" key="6">
    <source>
        <dbReference type="Pfam" id="PF09989"/>
    </source>
</evidence>
<reference evidence="7 8" key="1">
    <citation type="submission" date="2020-01" db="EMBL/GenBank/DDBJ databases">
        <title>Whole-genome sequence of Heliobacterium undosum DSM 13378.</title>
        <authorList>
            <person name="Kyndt J.A."/>
            <person name="Meyer T.E."/>
        </authorList>
    </citation>
    <scope>NUCLEOTIDE SEQUENCE [LARGE SCALE GENOMIC DNA]</scope>
    <source>
        <strain evidence="7 8">DSM 13378</strain>
    </source>
</reference>
<dbReference type="InterPro" id="IPR051805">
    <property type="entry name" value="Dehydratase_Activator_Redct"/>
</dbReference>
<name>A0A845L8E9_9FIRM</name>
<dbReference type="PANTHER" id="PTHR32329">
    <property type="entry name" value="BIFUNCTIONAL PROTEIN [INCLUDES 2-HYDROXYACYL-COA DEHYDRATASE (N-TER) AND ITS ACTIVATOR DOMAIN (C_TERM)-RELATED"/>
    <property type="match status" value="1"/>
</dbReference>
<dbReference type="GO" id="GO:0051536">
    <property type="term" value="F:iron-sulfur cluster binding"/>
    <property type="evidence" value="ECO:0007669"/>
    <property type="project" value="UniProtKB-KW"/>
</dbReference>
<dbReference type="InterPro" id="IPR008275">
    <property type="entry name" value="CoA_E_activase_dom"/>
</dbReference>
<evidence type="ECO:0000256" key="2">
    <source>
        <dbReference type="ARBA" id="ARBA00022723"/>
    </source>
</evidence>
<dbReference type="Gene3D" id="3.30.420.40">
    <property type="match status" value="4"/>
</dbReference>
<evidence type="ECO:0008006" key="9">
    <source>
        <dbReference type="Google" id="ProtNLM"/>
    </source>
</evidence>
<evidence type="ECO:0000313" key="7">
    <source>
        <dbReference type="EMBL" id="MZP29998.1"/>
    </source>
</evidence>